<feature type="site" description="Cleavage; by autolysis" evidence="12">
    <location>
        <begin position="95"/>
        <end position="96"/>
    </location>
</feature>
<evidence type="ECO:0000256" key="13">
    <source>
        <dbReference type="RuleBase" id="RU003991"/>
    </source>
</evidence>
<dbReference type="InterPro" id="IPR039418">
    <property type="entry name" value="LexA-like"/>
</dbReference>
<feature type="DNA-binding region" description="H-T-H motif" evidence="12">
    <location>
        <begin position="30"/>
        <end position="50"/>
    </location>
</feature>
<dbReference type="PANTHER" id="PTHR33516">
    <property type="entry name" value="LEXA REPRESSOR"/>
    <property type="match status" value="1"/>
</dbReference>
<evidence type="ECO:0000256" key="3">
    <source>
        <dbReference type="ARBA" id="ARBA00022705"/>
    </source>
</evidence>
<keyword evidence="4 12" id="KW-0227">DNA damage</keyword>
<dbReference type="PRINTS" id="PR00726">
    <property type="entry name" value="LEXASERPTASE"/>
</dbReference>
<organism evidence="16 17">
    <name type="scientific">Urinicoccus massiliensis</name>
    <dbReference type="NCBI Taxonomy" id="1723382"/>
    <lineage>
        <taxon>Bacteria</taxon>
        <taxon>Bacillati</taxon>
        <taxon>Bacillota</taxon>
        <taxon>Tissierellia</taxon>
        <taxon>Tissierellales</taxon>
        <taxon>Peptoniphilaceae</taxon>
        <taxon>Urinicoccus</taxon>
    </lineage>
</organism>
<feature type="domain" description="LexA repressor DNA-binding" evidence="15">
    <location>
        <begin position="4"/>
        <end position="67"/>
    </location>
</feature>
<keyword evidence="7 12" id="KW-0805">Transcription regulation</keyword>
<dbReference type="GO" id="GO:0045892">
    <property type="term" value="P:negative regulation of DNA-templated transcription"/>
    <property type="evidence" value="ECO:0007669"/>
    <property type="project" value="UniProtKB-UniRule"/>
</dbReference>
<dbReference type="Gene3D" id="1.10.10.10">
    <property type="entry name" value="Winged helix-like DNA-binding domain superfamily/Winged helix DNA-binding domain"/>
    <property type="match status" value="1"/>
</dbReference>
<evidence type="ECO:0000256" key="11">
    <source>
        <dbReference type="ARBA" id="ARBA00023236"/>
    </source>
</evidence>
<dbReference type="PANTHER" id="PTHR33516:SF2">
    <property type="entry name" value="LEXA REPRESSOR-RELATED"/>
    <property type="match status" value="1"/>
</dbReference>
<gene>
    <name evidence="12 16" type="primary">lexA</name>
    <name evidence="16" type="ORF">NCTC13150_00885</name>
</gene>
<dbReference type="HAMAP" id="MF_00015">
    <property type="entry name" value="LexA"/>
    <property type="match status" value="1"/>
</dbReference>
<dbReference type="EC" id="3.4.21.88" evidence="12"/>
<keyword evidence="3 12" id="KW-0235">DNA replication</keyword>
<dbReference type="GO" id="GO:0004252">
    <property type="term" value="F:serine-type endopeptidase activity"/>
    <property type="evidence" value="ECO:0007669"/>
    <property type="project" value="UniProtKB-UniRule"/>
</dbReference>
<protein>
    <recommendedName>
        <fullName evidence="12">LexA repressor</fullName>
        <ecNumber evidence="12">3.4.21.88</ecNumber>
    </recommendedName>
</protein>
<dbReference type="GO" id="GO:0006260">
    <property type="term" value="P:DNA replication"/>
    <property type="evidence" value="ECO:0007669"/>
    <property type="project" value="UniProtKB-UniRule"/>
</dbReference>
<sequence length="206" mass="23520">MMYEDLKQREIDILFFIKKQIEQNGYPPTVREIADGVNVKSTSTVHSALSSLEEKDYIRRNPTKPRAIELLDQEDDLLMSKKRTVDVPILGQVTAGAPILAVENIDDTIPLPIDYTQDRDLFVLKVRGESMINIGIMDGDYIIIERRNFAKNGDHVLALLDDEATIKTFYKEDGCVRLQPENDFMEPIYAQEVAVLGVIVGLYRWM</sequence>
<accession>A0A8H2R165</accession>
<dbReference type="GO" id="GO:0006281">
    <property type="term" value="P:DNA repair"/>
    <property type="evidence" value="ECO:0007669"/>
    <property type="project" value="UniProtKB-UniRule"/>
</dbReference>
<keyword evidence="5 12" id="KW-0378">Hydrolase</keyword>
<comment type="function">
    <text evidence="12">Represses a number of genes involved in the response to DNA damage (SOS response), including recA and lexA. In the presence of single-stranded DNA, RecA interacts with LexA causing an autocatalytic cleavage which disrupts the DNA-binding part of LexA, leading to derepression of the SOS regulon and eventually DNA repair.</text>
</comment>
<evidence type="ECO:0000313" key="16">
    <source>
        <dbReference type="EMBL" id="VFB16363.1"/>
    </source>
</evidence>
<dbReference type="NCBIfam" id="TIGR00498">
    <property type="entry name" value="lexA"/>
    <property type="match status" value="1"/>
</dbReference>
<evidence type="ECO:0000313" key="17">
    <source>
        <dbReference type="Proteomes" id="UP000377798"/>
    </source>
</evidence>
<evidence type="ECO:0000256" key="6">
    <source>
        <dbReference type="ARBA" id="ARBA00022813"/>
    </source>
</evidence>
<keyword evidence="2 12" id="KW-0678">Repressor</keyword>
<evidence type="ECO:0000256" key="8">
    <source>
        <dbReference type="ARBA" id="ARBA00023125"/>
    </source>
</evidence>
<comment type="catalytic activity">
    <reaction evidence="12">
        <text>Hydrolysis of Ala-|-Gly bond in repressor LexA.</text>
        <dbReference type="EC" id="3.4.21.88"/>
    </reaction>
</comment>
<comment type="subunit">
    <text evidence="12">Homodimer.</text>
</comment>
<dbReference type="SUPFAM" id="SSF46785">
    <property type="entry name" value="Winged helix' DNA-binding domain"/>
    <property type="match status" value="1"/>
</dbReference>
<dbReference type="CDD" id="cd06529">
    <property type="entry name" value="S24_LexA-like"/>
    <property type="match status" value="1"/>
</dbReference>
<name>A0A8H2R165_9FIRM</name>
<dbReference type="GO" id="GO:0009432">
    <property type="term" value="P:SOS response"/>
    <property type="evidence" value="ECO:0007669"/>
    <property type="project" value="UniProtKB-UniRule"/>
</dbReference>
<dbReference type="Pfam" id="PF01726">
    <property type="entry name" value="LexA_DNA_bind"/>
    <property type="match status" value="1"/>
</dbReference>
<evidence type="ECO:0000256" key="1">
    <source>
        <dbReference type="ARBA" id="ARBA00007484"/>
    </source>
</evidence>
<dbReference type="SUPFAM" id="SSF51306">
    <property type="entry name" value="LexA/Signal peptidase"/>
    <property type="match status" value="1"/>
</dbReference>
<dbReference type="FunFam" id="2.10.109.10:FF:000001">
    <property type="entry name" value="LexA repressor"/>
    <property type="match status" value="1"/>
</dbReference>
<dbReference type="AlphaFoldDB" id="A0A8H2R165"/>
<comment type="caution">
    <text evidence="16">The sequence shown here is derived from an EMBL/GenBank/DDBJ whole genome shotgun (WGS) entry which is preliminary data.</text>
</comment>
<evidence type="ECO:0000256" key="12">
    <source>
        <dbReference type="HAMAP-Rule" id="MF_00015"/>
    </source>
</evidence>
<keyword evidence="11 12" id="KW-0742">SOS response</keyword>
<evidence type="ECO:0000256" key="2">
    <source>
        <dbReference type="ARBA" id="ARBA00022491"/>
    </source>
</evidence>
<evidence type="ECO:0000256" key="7">
    <source>
        <dbReference type="ARBA" id="ARBA00023015"/>
    </source>
</evidence>
<evidence type="ECO:0000256" key="5">
    <source>
        <dbReference type="ARBA" id="ARBA00022801"/>
    </source>
</evidence>
<reference evidence="16 17" key="1">
    <citation type="submission" date="2019-02" db="EMBL/GenBank/DDBJ databases">
        <authorList>
            <consortium name="Pathogen Informatics"/>
        </authorList>
    </citation>
    <scope>NUCLEOTIDE SEQUENCE [LARGE SCALE GENOMIC DNA]</scope>
    <source>
        <strain evidence="16 17">3012STDY7089603</strain>
    </source>
</reference>
<evidence type="ECO:0000259" key="15">
    <source>
        <dbReference type="Pfam" id="PF01726"/>
    </source>
</evidence>
<feature type="active site" description="For autocatalytic cleavage activity" evidence="12">
    <location>
        <position position="130"/>
    </location>
</feature>
<dbReference type="InterPro" id="IPR006197">
    <property type="entry name" value="Peptidase_S24_LexA"/>
</dbReference>
<dbReference type="GO" id="GO:0006508">
    <property type="term" value="P:proteolysis"/>
    <property type="evidence" value="ECO:0007669"/>
    <property type="project" value="InterPro"/>
</dbReference>
<evidence type="ECO:0000256" key="10">
    <source>
        <dbReference type="ARBA" id="ARBA00023204"/>
    </source>
</evidence>
<dbReference type="EMBL" id="CAACYI010000001">
    <property type="protein sequence ID" value="VFB16363.1"/>
    <property type="molecule type" value="Genomic_DNA"/>
</dbReference>
<keyword evidence="6 12" id="KW-0068">Autocatalytic cleavage</keyword>
<evidence type="ECO:0000256" key="4">
    <source>
        <dbReference type="ARBA" id="ARBA00022763"/>
    </source>
</evidence>
<dbReference type="Pfam" id="PF00717">
    <property type="entry name" value="Peptidase_S24"/>
    <property type="match status" value="1"/>
</dbReference>
<dbReference type="Gene3D" id="2.10.109.10">
    <property type="entry name" value="Umud Fragment, subunit A"/>
    <property type="match status" value="1"/>
</dbReference>
<dbReference type="InterPro" id="IPR036390">
    <property type="entry name" value="WH_DNA-bd_sf"/>
</dbReference>
<dbReference type="InterPro" id="IPR015927">
    <property type="entry name" value="Peptidase_S24_S26A/B/C"/>
</dbReference>
<keyword evidence="8 12" id="KW-0238">DNA-binding</keyword>
<dbReference type="InterPro" id="IPR006200">
    <property type="entry name" value="LexA"/>
</dbReference>
<feature type="domain" description="Peptidase S24/S26A/S26B/S26C" evidence="14">
    <location>
        <begin position="88"/>
        <end position="200"/>
    </location>
</feature>
<evidence type="ECO:0000259" key="14">
    <source>
        <dbReference type="Pfam" id="PF00717"/>
    </source>
</evidence>
<dbReference type="GO" id="GO:0003677">
    <property type="term" value="F:DNA binding"/>
    <property type="evidence" value="ECO:0007669"/>
    <property type="project" value="UniProtKB-UniRule"/>
</dbReference>
<proteinExistence type="inferred from homology"/>
<keyword evidence="9 12" id="KW-0804">Transcription</keyword>
<comment type="similarity">
    <text evidence="1 12 13">Belongs to the peptidase S24 family.</text>
</comment>
<dbReference type="InterPro" id="IPR050077">
    <property type="entry name" value="LexA_repressor"/>
</dbReference>
<evidence type="ECO:0000256" key="9">
    <source>
        <dbReference type="ARBA" id="ARBA00023163"/>
    </source>
</evidence>
<dbReference type="InterPro" id="IPR036388">
    <property type="entry name" value="WH-like_DNA-bd_sf"/>
</dbReference>
<dbReference type="InterPro" id="IPR036286">
    <property type="entry name" value="LexA/Signal_pep-like_sf"/>
</dbReference>
<feature type="active site" description="For autocatalytic cleavage activity" evidence="12">
    <location>
        <position position="167"/>
    </location>
</feature>
<keyword evidence="17" id="KW-1185">Reference proteome</keyword>
<dbReference type="InterPro" id="IPR006199">
    <property type="entry name" value="LexA_DNA-bd_dom"/>
</dbReference>
<dbReference type="Proteomes" id="UP000377798">
    <property type="component" value="Unassembled WGS sequence"/>
</dbReference>
<keyword evidence="10 12" id="KW-0234">DNA repair</keyword>